<dbReference type="InterPro" id="IPR051017">
    <property type="entry name" value="Aldolase-II_Adducin_sf"/>
</dbReference>
<dbReference type="InterPro" id="IPR001303">
    <property type="entry name" value="Aldolase_II/adducin_N"/>
</dbReference>
<dbReference type="EC" id="5.1.3.4" evidence="3"/>
<keyword evidence="4" id="KW-1185">Reference proteome</keyword>
<comment type="caution">
    <text evidence="3">The sequence shown here is derived from an EMBL/GenBank/DDBJ whole genome shotgun (WGS) entry which is preliminary data.</text>
</comment>
<dbReference type="PANTHER" id="PTHR10672">
    <property type="entry name" value="ADDUCIN"/>
    <property type="match status" value="1"/>
</dbReference>
<dbReference type="PANTHER" id="PTHR10672:SF3">
    <property type="entry name" value="PROTEIN HU-LI TAI SHAO"/>
    <property type="match status" value="1"/>
</dbReference>
<dbReference type="SUPFAM" id="SSF53639">
    <property type="entry name" value="AraD/HMP-PK domain-like"/>
    <property type="match status" value="1"/>
</dbReference>
<dbReference type="Gene3D" id="3.40.225.10">
    <property type="entry name" value="Class II aldolase/adducin N-terminal domain"/>
    <property type="match status" value="1"/>
</dbReference>
<dbReference type="SMART" id="SM01007">
    <property type="entry name" value="Aldolase_II"/>
    <property type="match status" value="1"/>
</dbReference>
<keyword evidence="3" id="KW-0413">Isomerase</keyword>
<dbReference type="Pfam" id="PF00596">
    <property type="entry name" value="Aldolase_II"/>
    <property type="match status" value="1"/>
</dbReference>
<dbReference type="GO" id="GO:0051015">
    <property type="term" value="F:actin filament binding"/>
    <property type="evidence" value="ECO:0007669"/>
    <property type="project" value="TreeGrafter"/>
</dbReference>
<evidence type="ECO:0000256" key="1">
    <source>
        <dbReference type="ARBA" id="ARBA00037961"/>
    </source>
</evidence>
<dbReference type="OrthoDB" id="3729465at2"/>
<gene>
    <name evidence="3" type="primary">ulaF_2</name>
    <name evidence="3" type="ORF">NRB56_50410</name>
</gene>
<sequence length="249" mass="26833">MNDTVHDVVRASGALAAAGLTDMVWGHASIRDPDGKGVWMKAATWGFEEVDADRVLLVAPDGAVLDGAGRRHIEFPIHTEIMSRRADVGCVVHTHAPALAAFASLDTPLLPISHDAVPFTHPQLPRFTRTGALIATRELGRSLARDLGDASAILIPNHGAVTVGPDPATAVMYAVLLERACRTQLSAVAAGGPLRWSDESETRFKRDQIWNPAQLDAGWRYLVRTATRAHRTLPGAAHSNPNLPEHRPE</sequence>
<protein>
    <submittedName>
        <fullName evidence="3">L-ribulose-5-phosphate 4-epimerase UlaF</fullName>
        <ecNumber evidence="3">5.1.3.4</ecNumber>
    </submittedName>
</protein>
<reference evidence="3 4" key="1">
    <citation type="submission" date="2019-10" db="EMBL/GenBank/DDBJ databases">
        <title>Nocardia macrotermitis sp. nov. and Nocardia aurantia sp. nov., isolated from the gut of fungus growing-termite Macrotermes natalensis.</title>
        <authorList>
            <person name="Benndorf R."/>
            <person name="Schwitalla J."/>
            <person name="Martin K."/>
            <person name="De Beer W."/>
            <person name="Kaster A.-K."/>
            <person name="Vollmers J."/>
            <person name="Poulsen M."/>
            <person name="Beemelmanns C."/>
        </authorList>
    </citation>
    <scope>NUCLEOTIDE SEQUENCE [LARGE SCALE GENOMIC DNA]</scope>
    <source>
        <strain evidence="3 4">RB56</strain>
    </source>
</reference>
<proteinExistence type="inferred from homology"/>
<dbReference type="EMBL" id="WEGI01000011">
    <property type="protein sequence ID" value="MQY29451.1"/>
    <property type="molecule type" value="Genomic_DNA"/>
</dbReference>
<dbReference type="RefSeq" id="WP_153346330.1">
    <property type="nucleotide sequence ID" value="NZ_WEGI01000011.1"/>
</dbReference>
<comment type="similarity">
    <text evidence="1">Belongs to the aldolase class II family.</text>
</comment>
<dbReference type="GO" id="GO:0008742">
    <property type="term" value="F:L-ribulose-phosphate 4-epimerase activity"/>
    <property type="evidence" value="ECO:0007669"/>
    <property type="project" value="UniProtKB-EC"/>
</dbReference>
<evidence type="ECO:0000313" key="3">
    <source>
        <dbReference type="EMBL" id="MQY29451.1"/>
    </source>
</evidence>
<organism evidence="3 4">
    <name type="scientific">Nocardia aurantia</name>
    <dbReference type="NCBI Taxonomy" id="2585199"/>
    <lineage>
        <taxon>Bacteria</taxon>
        <taxon>Bacillati</taxon>
        <taxon>Actinomycetota</taxon>
        <taxon>Actinomycetes</taxon>
        <taxon>Mycobacteriales</taxon>
        <taxon>Nocardiaceae</taxon>
        <taxon>Nocardia</taxon>
    </lineage>
</organism>
<dbReference type="InterPro" id="IPR036409">
    <property type="entry name" value="Aldolase_II/adducin_N_sf"/>
</dbReference>
<dbReference type="GO" id="GO:0005856">
    <property type="term" value="C:cytoskeleton"/>
    <property type="evidence" value="ECO:0007669"/>
    <property type="project" value="TreeGrafter"/>
</dbReference>
<evidence type="ECO:0000259" key="2">
    <source>
        <dbReference type="SMART" id="SM01007"/>
    </source>
</evidence>
<dbReference type="Proteomes" id="UP000431401">
    <property type="component" value="Unassembled WGS sequence"/>
</dbReference>
<accession>A0A7K0DUL4</accession>
<name>A0A7K0DUL4_9NOCA</name>
<evidence type="ECO:0000313" key="4">
    <source>
        <dbReference type="Proteomes" id="UP000431401"/>
    </source>
</evidence>
<dbReference type="AlphaFoldDB" id="A0A7K0DUL4"/>
<feature type="domain" description="Class II aldolase/adducin N-terminal" evidence="2">
    <location>
        <begin position="6"/>
        <end position="185"/>
    </location>
</feature>